<evidence type="ECO:0000313" key="2">
    <source>
        <dbReference type="Proteomes" id="UP000285961"/>
    </source>
</evidence>
<dbReference type="Proteomes" id="UP000285961">
    <property type="component" value="Unassembled WGS sequence"/>
</dbReference>
<proteinExistence type="predicted"/>
<gene>
    <name evidence="1" type="ORF">C4532_18235</name>
</gene>
<protein>
    <submittedName>
        <fullName evidence="1">Uncharacterized protein</fullName>
    </submittedName>
</protein>
<accession>A0A419EPK4</accession>
<dbReference type="EMBL" id="QZKI01000131">
    <property type="protein sequence ID" value="RJP64999.1"/>
    <property type="molecule type" value="Genomic_DNA"/>
</dbReference>
<comment type="caution">
    <text evidence="1">The sequence shown here is derived from an EMBL/GenBank/DDBJ whole genome shotgun (WGS) entry which is preliminary data.</text>
</comment>
<dbReference type="AlphaFoldDB" id="A0A419EPK4"/>
<organism evidence="1 2">
    <name type="scientific">Candidatus Abyssobacteria bacterium SURF_17</name>
    <dbReference type="NCBI Taxonomy" id="2093361"/>
    <lineage>
        <taxon>Bacteria</taxon>
        <taxon>Pseudomonadati</taxon>
        <taxon>Candidatus Hydrogenedentota</taxon>
        <taxon>Candidatus Abyssobacteria</taxon>
    </lineage>
</organism>
<name>A0A419EPK4_9BACT</name>
<sequence>MNILGKNCATARSDFGLICAVGAIPKRIRVFCCNASMVVELAGFLRMRHGRELLMHMAATSRCMQQTLQRQPEEIARPLTEKRKRIPNSDRKFQRLRFNGRTPKLLALFLPMMDVSAQVFGKETDARV</sequence>
<reference evidence="1 2" key="1">
    <citation type="journal article" date="2017" name="ISME J.">
        <title>Energy and carbon metabolisms in a deep terrestrial subsurface fluid microbial community.</title>
        <authorList>
            <person name="Momper L."/>
            <person name="Jungbluth S.P."/>
            <person name="Lee M.D."/>
            <person name="Amend J.P."/>
        </authorList>
    </citation>
    <scope>NUCLEOTIDE SEQUENCE [LARGE SCALE GENOMIC DNA]</scope>
    <source>
        <strain evidence="1">SURF_17</strain>
    </source>
</reference>
<evidence type="ECO:0000313" key="1">
    <source>
        <dbReference type="EMBL" id="RJP64999.1"/>
    </source>
</evidence>